<organism evidence="1">
    <name type="scientific">uncultured Truepera sp</name>
    <dbReference type="NCBI Taxonomy" id="543023"/>
    <lineage>
        <taxon>Bacteria</taxon>
        <taxon>Thermotogati</taxon>
        <taxon>Deinococcota</taxon>
        <taxon>Deinococci</taxon>
        <taxon>Trueperales</taxon>
        <taxon>Trueperaceae</taxon>
        <taxon>Truepera</taxon>
        <taxon>environmental samples</taxon>
    </lineage>
</organism>
<sequence length="393" mass="44794">MLLSRADARRFLLAYHFAPKTVAEVFARLGSVQVDPLNPLGRNHDLVMQVRVSEYRRGDWEGAAYRDRLVYDAWDKQACLVPVSDWPHRRLYHGHYRPYWAERVLTPHADAVADTLAELRAKGPLSSLEFENKGRVEAWAGSWYGPKLVKQTLRALWDTGQIVTHHRAGGRHVYDLPENVLPAEVVNAPVVARDDALKHLILRRHQSVGLLRLNADGALWSLPATSAERKVLIQDLVTEGALVPVQIEGSAQRYHLLAGAQTYLGQDVRPEVRFLAPLDSLMWDRKMVAELFGFDYIWEVYKPQPLRRWGYYVLPVLYGDLFVGRVDSRLTGGTWRILNWWWEEGVAVTPDLVAALGEAVTRFRRYLGAERVELPVGLDRRVQAAFQDTVVNP</sequence>
<name>A0A6J4VQM5_9DEIN</name>
<dbReference type="Pfam" id="PF06224">
    <property type="entry name" value="AlkZ-like"/>
    <property type="match status" value="1"/>
</dbReference>
<evidence type="ECO:0000313" key="1">
    <source>
        <dbReference type="EMBL" id="CAA9585856.1"/>
    </source>
</evidence>
<proteinExistence type="predicted"/>
<evidence type="ECO:0008006" key="2">
    <source>
        <dbReference type="Google" id="ProtNLM"/>
    </source>
</evidence>
<gene>
    <name evidence="1" type="ORF">AVDCRST_MAG86-3746</name>
</gene>
<accession>A0A6J4VQM5</accession>
<protein>
    <recommendedName>
        <fullName evidence="2">Winged helix-turn-helix domain-containing protein</fullName>
    </recommendedName>
</protein>
<reference evidence="1" key="1">
    <citation type="submission" date="2020-02" db="EMBL/GenBank/DDBJ databases">
        <authorList>
            <person name="Meier V. D."/>
        </authorList>
    </citation>
    <scope>NUCLEOTIDE SEQUENCE</scope>
    <source>
        <strain evidence="1">AVDCRST_MAG86</strain>
    </source>
</reference>
<dbReference type="EMBL" id="CADCWP010000316">
    <property type="protein sequence ID" value="CAA9585856.1"/>
    <property type="molecule type" value="Genomic_DNA"/>
</dbReference>
<dbReference type="InterPro" id="IPR009351">
    <property type="entry name" value="AlkZ-like"/>
</dbReference>
<dbReference type="PANTHER" id="PTHR30528:SF0">
    <property type="entry name" value="CYTOPLASMIC PROTEIN"/>
    <property type="match status" value="1"/>
</dbReference>
<dbReference type="PANTHER" id="PTHR30528">
    <property type="entry name" value="CYTOPLASMIC PROTEIN"/>
    <property type="match status" value="1"/>
</dbReference>
<dbReference type="AlphaFoldDB" id="A0A6J4VQM5"/>